<protein>
    <submittedName>
        <fullName evidence="2">Uncharacterized protein</fullName>
    </submittedName>
</protein>
<name>A0A812V2N7_9DINO</name>
<accession>A0A812V2N7</accession>
<dbReference type="Proteomes" id="UP000604046">
    <property type="component" value="Unassembled WGS sequence"/>
</dbReference>
<dbReference type="AlphaFoldDB" id="A0A812V2N7"/>
<sequence length="448" mass="49878">MVERRMMRWVMEVAVKTMAEHVTIAPKLSKNTISTSSKAFSFASANASGNASANASTIALASTFVNTMAGARGATVNATSTTPGISFGSEKGTTSKAIPTGKLQDTKPARPDWLPARLPPRTKQTSSCQNGPSAFCLVGNIRTLPYTMGSIERFAIANSLDVYMVLQRGQKRGSSWLTYSADFYGSAAEDSIIRKLQQLRSLRNDSGGVQLREIIEVKDGTCNEYRRNFQPRQKVLRDADCKEHSSNSQIRWLRTCFDRVLASGVKYGRIVRGRPDVALFRDIRLSSYPCGKLYVPYKNEPAPVGGDWFFFLDFTLLQSWWASVEAASKAKFQQWPFPDFYMFATAANTLKYVHLPAVIVRSPNVVECCRLSQDRGREHSEGASLDQECRQLLQKGAFSKRWPSFDFRQAKSNSEPQLRFSASGNLMFTLPQSTASKTWGLSEQFCAC</sequence>
<dbReference type="EMBL" id="CAJNDS010002811">
    <property type="protein sequence ID" value="CAE7605989.1"/>
    <property type="molecule type" value="Genomic_DNA"/>
</dbReference>
<keyword evidence="3" id="KW-1185">Reference proteome</keyword>
<gene>
    <name evidence="2" type="ORF">SNAT2548_LOCUS34459</name>
</gene>
<evidence type="ECO:0000256" key="1">
    <source>
        <dbReference type="SAM" id="MobiDB-lite"/>
    </source>
</evidence>
<proteinExistence type="predicted"/>
<evidence type="ECO:0000313" key="3">
    <source>
        <dbReference type="Proteomes" id="UP000604046"/>
    </source>
</evidence>
<dbReference type="OrthoDB" id="432343at2759"/>
<evidence type="ECO:0000313" key="2">
    <source>
        <dbReference type="EMBL" id="CAE7605989.1"/>
    </source>
</evidence>
<reference evidence="2" key="1">
    <citation type="submission" date="2021-02" db="EMBL/GenBank/DDBJ databases">
        <authorList>
            <person name="Dougan E. K."/>
            <person name="Rhodes N."/>
            <person name="Thang M."/>
            <person name="Chan C."/>
        </authorList>
    </citation>
    <scope>NUCLEOTIDE SEQUENCE</scope>
</reference>
<organism evidence="2 3">
    <name type="scientific">Symbiodinium natans</name>
    <dbReference type="NCBI Taxonomy" id="878477"/>
    <lineage>
        <taxon>Eukaryota</taxon>
        <taxon>Sar</taxon>
        <taxon>Alveolata</taxon>
        <taxon>Dinophyceae</taxon>
        <taxon>Suessiales</taxon>
        <taxon>Symbiodiniaceae</taxon>
        <taxon>Symbiodinium</taxon>
    </lineage>
</organism>
<comment type="caution">
    <text evidence="2">The sequence shown here is derived from an EMBL/GenBank/DDBJ whole genome shotgun (WGS) entry which is preliminary data.</text>
</comment>
<feature type="region of interest" description="Disordered" evidence="1">
    <location>
        <begin position="85"/>
        <end position="112"/>
    </location>
</feature>